<dbReference type="EMBL" id="QMFY01000014">
    <property type="protein sequence ID" value="RAV98974.1"/>
    <property type="molecule type" value="Genomic_DNA"/>
</dbReference>
<protein>
    <recommendedName>
        <fullName evidence="1">Phosphodiester glycosidase domain-containing protein</fullName>
    </recommendedName>
</protein>
<evidence type="ECO:0000313" key="3">
    <source>
        <dbReference type="Proteomes" id="UP000251889"/>
    </source>
</evidence>
<sequence length="230" mass="25482">MLLVSFPVMSSAQTSPDKIIAYTVDPSLDSVAFYWNDDHGVHLKSLGRLKTFVESKDRRLLFAMNAGMYMEDNSPLGLFIQDGVQRRKLNEKGGHGNFYLKPNGIFYINGQGQASVSETSNFKSTSDIKFATQSGPMLVIDGDIHPAFIQGSANLNIRNGVGILPDGKVIFAISTVAINFYDFAMFFKTRGCLNALYLDGFVSRAYFDDRDWKQLDGNFGVMIGVTSLNK</sequence>
<feature type="domain" description="Phosphodiester glycosidase" evidence="1">
    <location>
        <begin position="61"/>
        <end position="207"/>
    </location>
</feature>
<evidence type="ECO:0000313" key="2">
    <source>
        <dbReference type="EMBL" id="RAV98974.1"/>
    </source>
</evidence>
<dbReference type="Proteomes" id="UP000251889">
    <property type="component" value="Unassembled WGS sequence"/>
</dbReference>
<name>A0A364XXL9_9BACT</name>
<proteinExistence type="predicted"/>
<gene>
    <name evidence="2" type="ORF">DQQ10_21875</name>
</gene>
<comment type="caution">
    <text evidence="2">The sequence shown here is derived from an EMBL/GenBank/DDBJ whole genome shotgun (WGS) entry which is preliminary data.</text>
</comment>
<dbReference type="InterPro" id="IPR018711">
    <property type="entry name" value="NAGPA"/>
</dbReference>
<keyword evidence="3" id="KW-1185">Reference proteome</keyword>
<reference evidence="2 3" key="1">
    <citation type="submission" date="2018-06" db="EMBL/GenBank/DDBJ databases">
        <title>Chryseolinea flavus sp. nov., a member of the phylum Bacteroidetes isolated from soil.</title>
        <authorList>
            <person name="Li Y."/>
            <person name="Wang J."/>
        </authorList>
    </citation>
    <scope>NUCLEOTIDE SEQUENCE [LARGE SCALE GENOMIC DNA]</scope>
    <source>
        <strain evidence="2 3">SDU1-6</strain>
    </source>
</reference>
<accession>A0A364XXL9</accession>
<organism evidence="2 3">
    <name type="scientific">Pseudochryseolinea flava</name>
    <dbReference type="NCBI Taxonomy" id="2059302"/>
    <lineage>
        <taxon>Bacteria</taxon>
        <taxon>Pseudomonadati</taxon>
        <taxon>Bacteroidota</taxon>
        <taxon>Cytophagia</taxon>
        <taxon>Cytophagales</taxon>
        <taxon>Fulvivirgaceae</taxon>
        <taxon>Pseudochryseolinea</taxon>
    </lineage>
</organism>
<dbReference type="OrthoDB" id="5515706at2"/>
<dbReference type="AlphaFoldDB" id="A0A364XXL9"/>
<evidence type="ECO:0000259" key="1">
    <source>
        <dbReference type="Pfam" id="PF09992"/>
    </source>
</evidence>
<dbReference type="Pfam" id="PF09992">
    <property type="entry name" value="NAGPA"/>
    <property type="match status" value="1"/>
</dbReference>